<evidence type="ECO:0000256" key="4">
    <source>
        <dbReference type="ARBA" id="ARBA00023136"/>
    </source>
</evidence>
<evidence type="ECO:0000313" key="11">
    <source>
        <dbReference type="Proteomes" id="UP000748531"/>
    </source>
</evidence>
<gene>
    <name evidence="10" type="ORF">PHET_03139</name>
</gene>
<dbReference type="AlphaFoldDB" id="A0A8J4SRC6"/>
<evidence type="ECO:0000259" key="9">
    <source>
        <dbReference type="PROSITE" id="PS50922"/>
    </source>
</evidence>
<proteinExistence type="predicted"/>
<comment type="caution">
    <text evidence="10">The sequence shown here is derived from an EMBL/GenBank/DDBJ whole genome shotgun (WGS) entry which is preliminary data.</text>
</comment>
<dbReference type="GO" id="GO:0005783">
    <property type="term" value="C:endoplasmic reticulum"/>
    <property type="evidence" value="ECO:0007669"/>
    <property type="project" value="TreeGrafter"/>
</dbReference>
<dbReference type="Pfam" id="PF03798">
    <property type="entry name" value="TRAM_LAG1_CLN8"/>
    <property type="match status" value="1"/>
</dbReference>
<feature type="domain" description="TLC" evidence="9">
    <location>
        <begin position="61"/>
        <end position="266"/>
    </location>
</feature>
<dbReference type="InterPro" id="IPR050846">
    <property type="entry name" value="TLCD"/>
</dbReference>
<evidence type="ECO:0000256" key="2">
    <source>
        <dbReference type="ARBA" id="ARBA00022692"/>
    </source>
</evidence>
<evidence type="ECO:0000256" key="6">
    <source>
        <dbReference type="SAM" id="Coils"/>
    </source>
</evidence>
<evidence type="ECO:0000256" key="5">
    <source>
        <dbReference type="PROSITE-ProRule" id="PRU00205"/>
    </source>
</evidence>
<feature type="transmembrane region" description="Helical" evidence="8">
    <location>
        <begin position="234"/>
        <end position="253"/>
    </location>
</feature>
<feature type="transmembrane region" description="Helical" evidence="8">
    <location>
        <begin position="132"/>
        <end position="154"/>
    </location>
</feature>
<evidence type="ECO:0000256" key="3">
    <source>
        <dbReference type="ARBA" id="ARBA00022989"/>
    </source>
</evidence>
<feature type="compositionally biased region" description="Basic and acidic residues" evidence="7">
    <location>
        <begin position="367"/>
        <end position="379"/>
    </location>
</feature>
<name>A0A8J4SRC6_9TREM</name>
<feature type="coiled-coil region" evidence="6">
    <location>
        <begin position="274"/>
        <end position="301"/>
    </location>
</feature>
<feature type="transmembrane region" description="Helical" evidence="8">
    <location>
        <begin position="70"/>
        <end position="88"/>
    </location>
</feature>
<accession>A0A8J4SRC6</accession>
<dbReference type="Proteomes" id="UP000748531">
    <property type="component" value="Unassembled WGS sequence"/>
</dbReference>
<feature type="transmembrane region" description="Helical" evidence="8">
    <location>
        <begin position="190"/>
        <end position="214"/>
    </location>
</feature>
<feature type="transmembrane region" description="Helical" evidence="8">
    <location>
        <begin position="25"/>
        <end position="49"/>
    </location>
</feature>
<organism evidence="10 11">
    <name type="scientific">Paragonimus heterotremus</name>
    <dbReference type="NCBI Taxonomy" id="100268"/>
    <lineage>
        <taxon>Eukaryota</taxon>
        <taxon>Metazoa</taxon>
        <taxon>Spiralia</taxon>
        <taxon>Lophotrochozoa</taxon>
        <taxon>Platyhelminthes</taxon>
        <taxon>Trematoda</taxon>
        <taxon>Digenea</taxon>
        <taxon>Plagiorchiida</taxon>
        <taxon>Troglotremata</taxon>
        <taxon>Troglotrematidae</taxon>
        <taxon>Paragonimus</taxon>
    </lineage>
</organism>
<dbReference type="PANTHER" id="PTHR13439:SF0">
    <property type="entry name" value="TOPOISOMERASE I DAMAGE AFFECTED PROTEIN 4"/>
    <property type="match status" value="1"/>
</dbReference>
<keyword evidence="6" id="KW-0175">Coiled coil</keyword>
<protein>
    <submittedName>
        <fullName evidence="10">Transmembrane protein 56 B</fullName>
    </submittedName>
</protein>
<evidence type="ECO:0000256" key="1">
    <source>
        <dbReference type="ARBA" id="ARBA00004141"/>
    </source>
</evidence>
<dbReference type="GO" id="GO:0055088">
    <property type="term" value="P:lipid homeostasis"/>
    <property type="evidence" value="ECO:0007669"/>
    <property type="project" value="TreeGrafter"/>
</dbReference>
<dbReference type="PROSITE" id="PS50922">
    <property type="entry name" value="TLC"/>
    <property type="match status" value="1"/>
</dbReference>
<dbReference type="EMBL" id="LUCH01001376">
    <property type="protein sequence ID" value="KAF5403185.1"/>
    <property type="molecule type" value="Genomic_DNA"/>
</dbReference>
<dbReference type="SMART" id="SM00724">
    <property type="entry name" value="TLC"/>
    <property type="match status" value="1"/>
</dbReference>
<keyword evidence="3 8" id="KW-1133">Transmembrane helix</keyword>
<evidence type="ECO:0000256" key="7">
    <source>
        <dbReference type="SAM" id="MobiDB-lite"/>
    </source>
</evidence>
<evidence type="ECO:0000256" key="8">
    <source>
        <dbReference type="SAM" id="Phobius"/>
    </source>
</evidence>
<keyword evidence="2 5" id="KW-0812">Transmembrane</keyword>
<keyword evidence="4 5" id="KW-0472">Membrane</keyword>
<evidence type="ECO:0000313" key="10">
    <source>
        <dbReference type="EMBL" id="KAF5403185.1"/>
    </source>
</evidence>
<dbReference type="InterPro" id="IPR006634">
    <property type="entry name" value="TLC-dom"/>
</dbReference>
<dbReference type="GO" id="GO:0016020">
    <property type="term" value="C:membrane"/>
    <property type="evidence" value="ECO:0007669"/>
    <property type="project" value="UniProtKB-SubCell"/>
</dbReference>
<dbReference type="PANTHER" id="PTHR13439">
    <property type="entry name" value="CT120 PROTEIN"/>
    <property type="match status" value="1"/>
</dbReference>
<reference evidence="10" key="1">
    <citation type="submission" date="2019-05" db="EMBL/GenBank/DDBJ databases">
        <title>Annotation for the trematode Paragonimus heterotremus.</title>
        <authorList>
            <person name="Choi Y.-J."/>
        </authorList>
    </citation>
    <scope>NUCLEOTIDE SEQUENCE</scope>
    <source>
        <strain evidence="10">LC</strain>
    </source>
</reference>
<keyword evidence="11" id="KW-1185">Reference proteome</keyword>
<feature type="compositionally biased region" description="Acidic residues" evidence="7">
    <location>
        <begin position="334"/>
        <end position="345"/>
    </location>
</feature>
<dbReference type="OrthoDB" id="10266980at2759"/>
<feature type="region of interest" description="Disordered" evidence="7">
    <location>
        <begin position="334"/>
        <end position="379"/>
    </location>
</feature>
<sequence>MSEVDGGIGAFLGLTNVVYDGMGHYYTLMLCSVLVCLLIHHVLSPYMFGRHNRAYREFSREKRMEWDSRLVSTIHATLVSVLCISTLFSDREIWSEPLTHPSTGGLTALSLSIGYFLCDLISMPLYWRGMQLFIFTVHHLAAIIAFMLVVQYRVCVFFGVYRLTTELSTPFTNQRWFYRTIGYKPDRRRVCTVTLMFAILFAITRNLMIVPFWYIAYQAFSSPAYMAAQSAVPWINWAFVMPPLTLDVLNLYWARKTYRIGWRAAKTLWHADWRTDIRLAHARLRRKLRRLRQQRSESESTELETFHSTSSPSSFEEIHLLPDSLDAFILESSSESEYEAADDELMLNSPSSSDDAPSPVPPDVIAEESHDQFIRQRPH</sequence>
<comment type="subcellular location">
    <subcellularLocation>
        <location evidence="1">Membrane</location>
        <topology evidence="1">Multi-pass membrane protein</topology>
    </subcellularLocation>
</comment>